<keyword evidence="4" id="KW-1185">Reference proteome</keyword>
<dbReference type="Proteomes" id="UP000054321">
    <property type="component" value="Unassembled WGS sequence"/>
</dbReference>
<feature type="transmembrane region" description="Helical" evidence="1">
    <location>
        <begin position="275"/>
        <end position="299"/>
    </location>
</feature>
<keyword evidence="1" id="KW-1133">Transmembrane helix</keyword>
<feature type="signal peptide" evidence="2">
    <location>
        <begin position="1"/>
        <end position="23"/>
    </location>
</feature>
<dbReference type="EMBL" id="KN832877">
    <property type="protein sequence ID" value="KIN00793.1"/>
    <property type="molecule type" value="Genomic_DNA"/>
</dbReference>
<name>A0A0C3DFQ1_OIDMZ</name>
<keyword evidence="2" id="KW-0732">Signal</keyword>
<feature type="transmembrane region" description="Helical" evidence="1">
    <location>
        <begin position="553"/>
        <end position="572"/>
    </location>
</feature>
<evidence type="ECO:0000313" key="4">
    <source>
        <dbReference type="Proteomes" id="UP000054321"/>
    </source>
</evidence>
<sequence>MAFCPSALRTFILLQILAPLAEAQNIAVSATASWSSQIVAFWGAVLIGQRVSEPGRVTSALASEFSALRVERHARAISNALVDGDWFVVSGWNNGRVRLDVAIIVWTNKRELRRLARRVTAQIETLGDRWEVLIIGRHVEGGTGPGVVNWIKCPRSAELCTVRDKETRSAHFPLRDEDLVEALRLFKELGVAEKDGMAIIIDTLTQRCLRKATRPAYQNEVSQVVDGIEGDPSWARIFTGLKQEETPFIYTHVMTDAYGSGKRGTTHGAVRMYSVVHLTIAVAIGLMGAASGRGLAVWLMSVRLSLANLGAANIPGQDYLLSLISIDGCNYFDTMPSNSNRLAGEVQSNSLPGWVLTLTAMVPILETLIIAAGWIYGALNSLRLAPSGVVGNGMLGLSTLTAMALSIRALLGVKQRLSGRLLGIWSSSHGIRLALGVRSLRIPVDKIVASPEFSKSALGLIVAISREPSTEENFVLDGLLRHPLVGTLVQQFLITEILQYQYEIDDVVARGGESHAVSTKSEYPWIQTSICIIVTMISCCVCTIYAYYPLPVWVRYVTEIIMAANVMWFSTLERVAFHGLLHDRGTYLCFMVASLVVSSIWYVGVEGVG</sequence>
<dbReference type="HOGENOM" id="CLU_497887_0_0_1"/>
<dbReference type="InParanoid" id="A0A0C3DFQ1"/>
<accession>A0A0C3DFQ1</accession>
<gene>
    <name evidence="3" type="ORF">OIDMADRAFT_165397</name>
</gene>
<dbReference type="OrthoDB" id="2958197at2759"/>
<proteinExistence type="predicted"/>
<dbReference type="AlphaFoldDB" id="A0A0C3DFQ1"/>
<feature type="transmembrane region" description="Helical" evidence="1">
    <location>
        <begin position="584"/>
        <end position="604"/>
    </location>
</feature>
<evidence type="ECO:0000256" key="1">
    <source>
        <dbReference type="SAM" id="Phobius"/>
    </source>
</evidence>
<feature type="transmembrane region" description="Helical" evidence="1">
    <location>
        <begin position="525"/>
        <end position="547"/>
    </location>
</feature>
<keyword evidence="1" id="KW-0812">Transmembrane</keyword>
<feature type="transmembrane region" description="Helical" evidence="1">
    <location>
        <begin position="389"/>
        <end position="411"/>
    </location>
</feature>
<reference evidence="4" key="2">
    <citation type="submission" date="2015-01" db="EMBL/GenBank/DDBJ databases">
        <title>Evolutionary Origins and Diversification of the Mycorrhizal Mutualists.</title>
        <authorList>
            <consortium name="DOE Joint Genome Institute"/>
            <consortium name="Mycorrhizal Genomics Consortium"/>
            <person name="Kohler A."/>
            <person name="Kuo A."/>
            <person name="Nagy L.G."/>
            <person name="Floudas D."/>
            <person name="Copeland A."/>
            <person name="Barry K.W."/>
            <person name="Cichocki N."/>
            <person name="Veneault-Fourrey C."/>
            <person name="LaButti K."/>
            <person name="Lindquist E.A."/>
            <person name="Lipzen A."/>
            <person name="Lundell T."/>
            <person name="Morin E."/>
            <person name="Murat C."/>
            <person name="Riley R."/>
            <person name="Ohm R."/>
            <person name="Sun H."/>
            <person name="Tunlid A."/>
            <person name="Henrissat B."/>
            <person name="Grigoriev I.V."/>
            <person name="Hibbett D.S."/>
            <person name="Martin F."/>
        </authorList>
    </citation>
    <scope>NUCLEOTIDE SEQUENCE [LARGE SCALE GENOMIC DNA]</scope>
    <source>
        <strain evidence="4">Zn</strain>
    </source>
</reference>
<evidence type="ECO:0000313" key="3">
    <source>
        <dbReference type="EMBL" id="KIN00793.1"/>
    </source>
</evidence>
<evidence type="ECO:0000256" key="2">
    <source>
        <dbReference type="SAM" id="SignalP"/>
    </source>
</evidence>
<feature type="chain" id="PRO_5002163460" evidence="2">
    <location>
        <begin position="24"/>
        <end position="609"/>
    </location>
</feature>
<organism evidence="3 4">
    <name type="scientific">Oidiodendron maius (strain Zn)</name>
    <dbReference type="NCBI Taxonomy" id="913774"/>
    <lineage>
        <taxon>Eukaryota</taxon>
        <taxon>Fungi</taxon>
        <taxon>Dikarya</taxon>
        <taxon>Ascomycota</taxon>
        <taxon>Pezizomycotina</taxon>
        <taxon>Leotiomycetes</taxon>
        <taxon>Leotiomycetes incertae sedis</taxon>
        <taxon>Myxotrichaceae</taxon>
        <taxon>Oidiodendron</taxon>
    </lineage>
</organism>
<reference evidence="3 4" key="1">
    <citation type="submission" date="2014-04" db="EMBL/GenBank/DDBJ databases">
        <authorList>
            <consortium name="DOE Joint Genome Institute"/>
            <person name="Kuo A."/>
            <person name="Martino E."/>
            <person name="Perotto S."/>
            <person name="Kohler A."/>
            <person name="Nagy L.G."/>
            <person name="Floudas D."/>
            <person name="Copeland A."/>
            <person name="Barry K.W."/>
            <person name="Cichocki N."/>
            <person name="Veneault-Fourrey C."/>
            <person name="LaButti K."/>
            <person name="Lindquist E.A."/>
            <person name="Lipzen A."/>
            <person name="Lundell T."/>
            <person name="Morin E."/>
            <person name="Murat C."/>
            <person name="Sun H."/>
            <person name="Tunlid A."/>
            <person name="Henrissat B."/>
            <person name="Grigoriev I.V."/>
            <person name="Hibbett D.S."/>
            <person name="Martin F."/>
            <person name="Nordberg H.P."/>
            <person name="Cantor M.N."/>
            <person name="Hua S.X."/>
        </authorList>
    </citation>
    <scope>NUCLEOTIDE SEQUENCE [LARGE SCALE GENOMIC DNA]</scope>
    <source>
        <strain evidence="3 4">Zn</strain>
    </source>
</reference>
<protein>
    <submittedName>
        <fullName evidence="3">Uncharacterized protein</fullName>
    </submittedName>
</protein>
<feature type="transmembrane region" description="Helical" evidence="1">
    <location>
        <begin position="351"/>
        <end position="377"/>
    </location>
</feature>
<keyword evidence="1" id="KW-0472">Membrane</keyword>